<dbReference type="EMBL" id="QNZM01000238">
    <property type="protein sequence ID" value="RTZ79259.1"/>
    <property type="molecule type" value="Genomic_DNA"/>
</dbReference>
<proteinExistence type="predicted"/>
<organism evidence="1 2">
    <name type="scientific">SAR324 cluster bacterium</name>
    <dbReference type="NCBI Taxonomy" id="2024889"/>
    <lineage>
        <taxon>Bacteria</taxon>
        <taxon>Deltaproteobacteria</taxon>
        <taxon>SAR324 cluster</taxon>
    </lineage>
</organism>
<reference evidence="1 2" key="1">
    <citation type="submission" date="2018-06" db="EMBL/GenBank/DDBJ databases">
        <title>Combined omics and stable isotope probing to characterize newly discovered Mariana Back-Arc vent microbial communities.</title>
        <authorList>
            <person name="Trembath-Reichert E."/>
            <person name="Huber J.A."/>
        </authorList>
    </citation>
    <scope>NUCLEOTIDE SEQUENCE [LARGE SCALE GENOMIC DNA]</scope>
    <source>
        <strain evidence="1">MAG 63_2</strain>
    </source>
</reference>
<gene>
    <name evidence="1" type="ORF">DSY98_06150</name>
</gene>
<evidence type="ECO:0008006" key="3">
    <source>
        <dbReference type="Google" id="ProtNLM"/>
    </source>
</evidence>
<dbReference type="InterPro" id="IPR029032">
    <property type="entry name" value="AhpD-like"/>
</dbReference>
<comment type="caution">
    <text evidence="1">The sequence shown here is derived from an EMBL/GenBank/DDBJ whole genome shotgun (WGS) entry which is preliminary data.</text>
</comment>
<sequence length="59" mass="6719">MTLTPAEMSEADIKHLLDLGFSQTAVHDVVQVISYFNYINRIADALDVDLEHDIVSWEQ</sequence>
<evidence type="ECO:0000313" key="1">
    <source>
        <dbReference type="EMBL" id="RTZ79259.1"/>
    </source>
</evidence>
<evidence type="ECO:0000313" key="2">
    <source>
        <dbReference type="Proteomes" id="UP000286732"/>
    </source>
</evidence>
<protein>
    <recommendedName>
        <fullName evidence="3">Peroxidase</fullName>
    </recommendedName>
</protein>
<name>A0A432G758_9DELT</name>
<accession>A0A432G758</accession>
<dbReference type="Proteomes" id="UP000286732">
    <property type="component" value="Unassembled WGS sequence"/>
</dbReference>
<dbReference type="AlphaFoldDB" id="A0A432G758"/>
<dbReference type="SUPFAM" id="SSF69118">
    <property type="entry name" value="AhpD-like"/>
    <property type="match status" value="1"/>
</dbReference>
<dbReference type="Gene3D" id="1.20.1290.10">
    <property type="entry name" value="AhpD-like"/>
    <property type="match status" value="1"/>
</dbReference>